<reference evidence="3 4" key="1">
    <citation type="submission" date="2015-03" db="EMBL/GenBank/DDBJ databases">
        <authorList>
            <consortium name="Pathogen Informatics"/>
        </authorList>
    </citation>
    <scope>NUCLEOTIDE SEQUENCE [LARGE SCALE GENOMIC DNA]</scope>
    <source>
        <strain evidence="2 4">Bir 172</strain>
        <strain evidence="1 3">C09601061</strain>
    </source>
</reference>
<protein>
    <submittedName>
        <fullName evidence="2">Uncharacterized protein</fullName>
    </submittedName>
</protein>
<accession>A0A655A021</accession>
<evidence type="ECO:0000313" key="1">
    <source>
        <dbReference type="EMBL" id="CFS13878.1"/>
    </source>
</evidence>
<dbReference type="AlphaFoldDB" id="A0A655A021"/>
<name>A0A655A021_MYCTX</name>
<dbReference type="EMBL" id="CGCX01002596">
    <property type="protein sequence ID" value="CFS13878.1"/>
    <property type="molecule type" value="Genomic_DNA"/>
</dbReference>
<sequence length="55" mass="6190">MRATPRASVLSWSSVATIDEIRSDWPTSASWVAIWKARCPGISQWATRRTLVSGW</sequence>
<gene>
    <name evidence="1" type="ORF">ERS007657_04215</name>
    <name evidence="2" type="ORF">ERS027646_00563</name>
</gene>
<evidence type="ECO:0000313" key="3">
    <source>
        <dbReference type="Proteomes" id="UP000046680"/>
    </source>
</evidence>
<dbReference type="Proteomes" id="UP000048948">
    <property type="component" value="Unassembled WGS sequence"/>
</dbReference>
<dbReference type="EMBL" id="CNGE01000059">
    <property type="protein sequence ID" value="CKR74143.1"/>
    <property type="molecule type" value="Genomic_DNA"/>
</dbReference>
<organism evidence="2 4">
    <name type="scientific">Mycobacterium tuberculosis</name>
    <dbReference type="NCBI Taxonomy" id="1773"/>
    <lineage>
        <taxon>Bacteria</taxon>
        <taxon>Bacillati</taxon>
        <taxon>Actinomycetota</taxon>
        <taxon>Actinomycetes</taxon>
        <taxon>Mycobacteriales</taxon>
        <taxon>Mycobacteriaceae</taxon>
        <taxon>Mycobacterium</taxon>
        <taxon>Mycobacterium tuberculosis complex</taxon>
    </lineage>
</organism>
<evidence type="ECO:0000313" key="4">
    <source>
        <dbReference type="Proteomes" id="UP000048948"/>
    </source>
</evidence>
<evidence type="ECO:0000313" key="2">
    <source>
        <dbReference type="EMBL" id="CKR74143.1"/>
    </source>
</evidence>
<proteinExistence type="predicted"/>
<dbReference type="Proteomes" id="UP000046680">
    <property type="component" value="Unassembled WGS sequence"/>
</dbReference>